<evidence type="ECO:0000313" key="3">
    <source>
        <dbReference type="Proteomes" id="UP000266841"/>
    </source>
</evidence>
<reference evidence="2 3" key="1">
    <citation type="journal article" date="2012" name="Genome Biol.">
        <title>Genome and low-iron response of an oceanic diatom adapted to chronic iron limitation.</title>
        <authorList>
            <person name="Lommer M."/>
            <person name="Specht M."/>
            <person name="Roy A.S."/>
            <person name="Kraemer L."/>
            <person name="Andreson R."/>
            <person name="Gutowska M.A."/>
            <person name="Wolf J."/>
            <person name="Bergner S.V."/>
            <person name="Schilhabel M.B."/>
            <person name="Klostermeier U.C."/>
            <person name="Beiko R.G."/>
            <person name="Rosenstiel P."/>
            <person name="Hippler M."/>
            <person name="Laroche J."/>
        </authorList>
    </citation>
    <scope>NUCLEOTIDE SEQUENCE [LARGE SCALE GENOMIC DNA]</scope>
    <source>
        <strain evidence="2 3">CCMP1005</strain>
    </source>
</reference>
<proteinExistence type="predicted"/>
<sequence>MHSTAPGLDQGVTVLFGSRSCEAARAPNITGRRSQALAGLKYHNPTNWPGSTATGTAATAPGLDQGVTVLFGSRSCEAARAPNITGRRSQALAGLKYHNPTNWPGSTATGTAAIFVESQPTGAHDALGGNPGRKMASCMDVWPILEQKKQSAGGEAPQSSSRPPPASLHPAQASAGLSAGCSSDGNSESDTTLTDADLSYRRYRTVVYHNDARLSRLNEEN</sequence>
<dbReference type="Proteomes" id="UP000266841">
    <property type="component" value="Unassembled WGS sequence"/>
</dbReference>
<evidence type="ECO:0000256" key="1">
    <source>
        <dbReference type="SAM" id="MobiDB-lite"/>
    </source>
</evidence>
<dbReference type="AlphaFoldDB" id="K0SM36"/>
<dbReference type="EMBL" id="AGNL01014987">
    <property type="protein sequence ID" value="EJK66410.1"/>
    <property type="molecule type" value="Genomic_DNA"/>
</dbReference>
<feature type="region of interest" description="Disordered" evidence="1">
    <location>
        <begin position="148"/>
        <end position="196"/>
    </location>
</feature>
<name>K0SM36_THAOC</name>
<organism evidence="2 3">
    <name type="scientific">Thalassiosira oceanica</name>
    <name type="common">Marine diatom</name>
    <dbReference type="NCBI Taxonomy" id="159749"/>
    <lineage>
        <taxon>Eukaryota</taxon>
        <taxon>Sar</taxon>
        <taxon>Stramenopiles</taxon>
        <taxon>Ochrophyta</taxon>
        <taxon>Bacillariophyta</taxon>
        <taxon>Coscinodiscophyceae</taxon>
        <taxon>Thalassiosirophycidae</taxon>
        <taxon>Thalassiosirales</taxon>
        <taxon>Thalassiosiraceae</taxon>
        <taxon>Thalassiosira</taxon>
    </lineage>
</organism>
<gene>
    <name evidence="2" type="ORF">THAOC_12677</name>
</gene>
<evidence type="ECO:0000313" key="2">
    <source>
        <dbReference type="EMBL" id="EJK66410.1"/>
    </source>
</evidence>
<feature type="compositionally biased region" description="Polar residues" evidence="1">
    <location>
        <begin position="180"/>
        <end position="194"/>
    </location>
</feature>
<comment type="caution">
    <text evidence="2">The sequence shown here is derived from an EMBL/GenBank/DDBJ whole genome shotgun (WGS) entry which is preliminary data.</text>
</comment>
<protein>
    <submittedName>
        <fullName evidence="2">Uncharacterized protein</fullName>
    </submittedName>
</protein>
<accession>K0SM36</accession>
<keyword evidence="3" id="KW-1185">Reference proteome</keyword>